<dbReference type="Gene3D" id="2.40.70.10">
    <property type="entry name" value="Acid Proteases"/>
    <property type="match status" value="2"/>
</dbReference>
<feature type="active site" evidence="3">
    <location>
        <position position="249"/>
    </location>
</feature>
<evidence type="ECO:0000256" key="4">
    <source>
        <dbReference type="PIRSR" id="PIRSR601461-2"/>
    </source>
</evidence>
<accession>A0A8H7ZEB7</accession>
<dbReference type="InterPro" id="IPR033121">
    <property type="entry name" value="PEPTIDASE_A1"/>
</dbReference>
<dbReference type="AlphaFoldDB" id="A0A8H7ZEB7"/>
<evidence type="ECO:0000256" key="1">
    <source>
        <dbReference type="ARBA" id="ARBA00007447"/>
    </source>
</evidence>
<feature type="disulfide bond" evidence="4">
    <location>
        <begin position="279"/>
        <end position="313"/>
    </location>
</feature>
<dbReference type="GO" id="GO:0004190">
    <property type="term" value="F:aspartic-type endopeptidase activity"/>
    <property type="evidence" value="ECO:0007669"/>
    <property type="project" value="InterPro"/>
</dbReference>
<evidence type="ECO:0000256" key="5">
    <source>
        <dbReference type="SAM" id="SignalP"/>
    </source>
</evidence>
<dbReference type="GO" id="GO:0006508">
    <property type="term" value="P:proteolysis"/>
    <property type="evidence" value="ECO:0007669"/>
    <property type="project" value="InterPro"/>
</dbReference>
<dbReference type="SUPFAM" id="SSF50630">
    <property type="entry name" value="Acid proteases"/>
    <property type="match status" value="1"/>
</dbReference>
<feature type="active site" evidence="3">
    <location>
        <position position="76"/>
    </location>
</feature>
<sequence length="366" mass="40620">MVAFFKSSILVALLAAVANATPIEKRHDKFISHKLQASEIHGIDKRADSIDFDADYRYFTELEVGSNKEKVKVMIDTGSWRLNMPGPGATCINHQSCPADSVFHADESTTFHNSSRKYVSTYGSGEHKMEGFTVYDDIFFDNGDEIPQFEFEVSSYTDFEMGWFGIRYYSQPNASYVVAAKNAGLVNHAGFSLYLDENDTTGTLLVGAVDKAKYEGELAFFDTEYFITGKSVTIGNGTEIPLVNQMGIDSGDPRLSLDQNIVDAVRSEVGVDKNGNVPCDSVSNKTFSLNFGQVTIDIPYSSIFTKTKTPNVCHGQIENTSTTGNRQYLGIPFVKQVYVTQNFDTKKLGLAPVKHTDESNIVDYWF</sequence>
<dbReference type="GeneID" id="93652563"/>
<feature type="signal peptide" evidence="5">
    <location>
        <begin position="1"/>
        <end position="20"/>
    </location>
</feature>
<comment type="similarity">
    <text evidence="1">Belongs to the peptidase A1 family.</text>
</comment>
<dbReference type="Proteomes" id="UP000669133">
    <property type="component" value="Unassembled WGS sequence"/>
</dbReference>
<protein>
    <submittedName>
        <fullName evidence="7">SAP98</fullName>
    </submittedName>
</protein>
<evidence type="ECO:0000313" key="7">
    <source>
        <dbReference type="EMBL" id="KAG5418406.1"/>
    </source>
</evidence>
<keyword evidence="5" id="KW-0732">Signal</keyword>
<organism evidence="7 8">
    <name type="scientific">Candida metapsilosis</name>
    <dbReference type="NCBI Taxonomy" id="273372"/>
    <lineage>
        <taxon>Eukaryota</taxon>
        <taxon>Fungi</taxon>
        <taxon>Dikarya</taxon>
        <taxon>Ascomycota</taxon>
        <taxon>Saccharomycotina</taxon>
        <taxon>Pichiomycetes</taxon>
        <taxon>Debaryomycetaceae</taxon>
        <taxon>Candida/Lodderomyces clade</taxon>
        <taxon>Candida</taxon>
    </lineage>
</organism>
<dbReference type="PANTHER" id="PTHR47966:SF51">
    <property type="entry name" value="BETA-SITE APP-CLEAVING ENZYME, ISOFORM A-RELATED"/>
    <property type="match status" value="1"/>
</dbReference>
<keyword evidence="8" id="KW-1185">Reference proteome</keyword>
<feature type="domain" description="Peptidase A1" evidence="6">
    <location>
        <begin position="58"/>
        <end position="351"/>
    </location>
</feature>
<evidence type="ECO:0000313" key="8">
    <source>
        <dbReference type="Proteomes" id="UP000669133"/>
    </source>
</evidence>
<keyword evidence="2 4" id="KW-1015">Disulfide bond</keyword>
<dbReference type="PROSITE" id="PS51767">
    <property type="entry name" value="PEPTIDASE_A1"/>
    <property type="match status" value="1"/>
</dbReference>
<proteinExistence type="inferred from homology"/>
<dbReference type="OrthoDB" id="5839471at2759"/>
<gene>
    <name evidence="7" type="ORF">I9W82_003934</name>
</gene>
<evidence type="ECO:0000259" key="6">
    <source>
        <dbReference type="PROSITE" id="PS51767"/>
    </source>
</evidence>
<dbReference type="InterPro" id="IPR021109">
    <property type="entry name" value="Peptidase_aspartic_dom_sf"/>
</dbReference>
<dbReference type="EMBL" id="JAEOAQ010000005">
    <property type="protein sequence ID" value="KAG5418406.1"/>
    <property type="molecule type" value="Genomic_DNA"/>
</dbReference>
<dbReference type="RefSeq" id="XP_067547522.1">
    <property type="nucleotide sequence ID" value="XM_067692952.1"/>
</dbReference>
<dbReference type="PANTHER" id="PTHR47966">
    <property type="entry name" value="BETA-SITE APP-CLEAVING ENZYME, ISOFORM A-RELATED"/>
    <property type="match status" value="1"/>
</dbReference>
<name>A0A8H7ZEB7_9ASCO</name>
<comment type="caution">
    <text evidence="7">The sequence shown here is derived from an EMBL/GenBank/DDBJ whole genome shotgun (WGS) entry which is preliminary data.</text>
</comment>
<reference evidence="7 8" key="1">
    <citation type="submission" date="2020-12" db="EMBL/GenBank/DDBJ databases">
        <title>Effect of drift, selection, and recombination on the evolution of hybrid genomes in Candida yeast pathogens.</title>
        <authorList>
            <person name="Mixao V."/>
            <person name="Ksiezopolska E."/>
            <person name="Saus E."/>
            <person name="Boekhout T."/>
            <person name="Gacser A."/>
            <person name="Gabaldon T."/>
        </authorList>
    </citation>
    <scope>NUCLEOTIDE SEQUENCE [LARGE SCALE GENOMIC DNA]</scope>
    <source>
        <strain evidence="7 8">BP57</strain>
    </source>
</reference>
<feature type="chain" id="PRO_5034980683" evidence="5">
    <location>
        <begin position="21"/>
        <end position="366"/>
    </location>
</feature>
<evidence type="ECO:0000256" key="3">
    <source>
        <dbReference type="PIRSR" id="PIRSR601461-1"/>
    </source>
</evidence>
<dbReference type="Pfam" id="PF00026">
    <property type="entry name" value="Asp"/>
    <property type="match status" value="1"/>
</dbReference>
<evidence type="ECO:0000256" key="2">
    <source>
        <dbReference type="ARBA" id="ARBA00023157"/>
    </source>
</evidence>
<dbReference type="InterPro" id="IPR001461">
    <property type="entry name" value="Aspartic_peptidase_A1"/>
</dbReference>